<dbReference type="Proteomes" id="UP001446871">
    <property type="component" value="Unassembled WGS sequence"/>
</dbReference>
<evidence type="ECO:0000256" key="1">
    <source>
        <dbReference type="SAM" id="MobiDB-lite"/>
    </source>
</evidence>
<gene>
    <name evidence="2" type="ORF">PG996_013469</name>
</gene>
<keyword evidence="3" id="KW-1185">Reference proteome</keyword>
<organism evidence="2 3">
    <name type="scientific">Apiospora saccharicola</name>
    <dbReference type="NCBI Taxonomy" id="335842"/>
    <lineage>
        <taxon>Eukaryota</taxon>
        <taxon>Fungi</taxon>
        <taxon>Dikarya</taxon>
        <taxon>Ascomycota</taxon>
        <taxon>Pezizomycotina</taxon>
        <taxon>Sordariomycetes</taxon>
        <taxon>Xylariomycetidae</taxon>
        <taxon>Amphisphaeriales</taxon>
        <taxon>Apiosporaceae</taxon>
        <taxon>Apiospora</taxon>
    </lineage>
</organism>
<feature type="region of interest" description="Disordered" evidence="1">
    <location>
        <begin position="135"/>
        <end position="194"/>
    </location>
</feature>
<comment type="caution">
    <text evidence="2">The sequence shown here is derived from an EMBL/GenBank/DDBJ whole genome shotgun (WGS) entry which is preliminary data.</text>
</comment>
<accession>A0ABR1U873</accession>
<evidence type="ECO:0000313" key="2">
    <source>
        <dbReference type="EMBL" id="KAK8054168.1"/>
    </source>
</evidence>
<sequence>MRRYSLTQCPDPTDTLWAGNGTLEYGGFCCEPGYNDFYEGRMEGVGCTAAGVRTLQTNEYFALTVRTVACVRSASFPPPHRSRSARLRRRQRQRQDLVLVLVFIFFCIKRNHRQDRSRRRLRRGHTAAAAAAAAEATAAGGYGPPDARKQHGGQHGTHDDTVAGTLLPAHHEQHKDASELSGLQPPTELPNGRMRHEMANGMEPAAFHEIG</sequence>
<evidence type="ECO:0000313" key="3">
    <source>
        <dbReference type="Proteomes" id="UP001446871"/>
    </source>
</evidence>
<feature type="compositionally biased region" description="Basic and acidic residues" evidence="1">
    <location>
        <begin position="169"/>
        <end position="178"/>
    </location>
</feature>
<reference evidence="2 3" key="1">
    <citation type="submission" date="2023-01" db="EMBL/GenBank/DDBJ databases">
        <title>Analysis of 21 Apiospora genomes using comparative genomics revels a genus with tremendous synthesis potential of carbohydrate active enzymes and secondary metabolites.</title>
        <authorList>
            <person name="Sorensen T."/>
        </authorList>
    </citation>
    <scope>NUCLEOTIDE SEQUENCE [LARGE SCALE GENOMIC DNA]</scope>
    <source>
        <strain evidence="2 3">CBS 83171</strain>
    </source>
</reference>
<proteinExistence type="predicted"/>
<name>A0ABR1U873_9PEZI</name>
<dbReference type="EMBL" id="JAQQWM010000008">
    <property type="protein sequence ID" value="KAK8054168.1"/>
    <property type="molecule type" value="Genomic_DNA"/>
</dbReference>
<protein>
    <submittedName>
        <fullName evidence="2">Uncharacterized protein</fullName>
    </submittedName>
</protein>